<dbReference type="PANTHER" id="PTHR22166:SF12">
    <property type="entry name" value="ENDOPLASMIC RETICULUM JUNCTION FORMATION PROTEIN LUNAPARK"/>
    <property type="match status" value="1"/>
</dbReference>
<dbReference type="Proteomes" id="UP001412239">
    <property type="component" value="Unassembled WGS sequence"/>
</dbReference>
<gene>
    <name evidence="4" type="ORF">GSTUAT00008123001</name>
</gene>
<feature type="compositionally biased region" description="Low complexity" evidence="2">
    <location>
        <begin position="208"/>
        <end position="222"/>
    </location>
</feature>
<dbReference type="InterPro" id="IPR019273">
    <property type="entry name" value="Lunapark_Znf"/>
</dbReference>
<comment type="similarity">
    <text evidence="1">Belongs to the lunapark family.</text>
</comment>
<evidence type="ECO:0000256" key="1">
    <source>
        <dbReference type="RuleBase" id="RU367073"/>
    </source>
</evidence>
<evidence type="ECO:0000313" key="4">
    <source>
        <dbReference type="EMBL" id="CUS07782.1"/>
    </source>
</evidence>
<feature type="non-terminal residue" evidence="4">
    <location>
        <position position="406"/>
    </location>
</feature>
<feature type="compositionally biased region" description="Basic and acidic residues" evidence="2">
    <location>
        <begin position="359"/>
        <end position="387"/>
    </location>
</feature>
<feature type="domain" description="Lunapark zinc ribbon" evidence="3">
    <location>
        <begin position="251"/>
        <end position="307"/>
    </location>
</feature>
<keyword evidence="1" id="KW-0863">Zinc-finger</keyword>
<sequence length="406" mass="44778">RGIRTYWFRGIKMVLFWPFSRGDDNSPDSFERILSKLASQIQTQTTKLAGLRQRSRRYKALFTLYTVIGYILYVVVIVLVVGWKDAGPVELSGVTGGPVCIWSVRKFFDLYYNYRIGNAENALEELQTKQNDTIEKLKAATKFSTTQSIIEKYGGGSSSPADTDKKQKKPDTPQGGSINQQLRQRPQSRSGPQGPPQVAGPTAPPTPQQIQQQTIQQQMMAQQPPPPHNPPQPQPSSQQLNQPEEATAPKWYDRLLDVIVGEDETGAKNQYALICKNCRIVNGLAPPGTTSLEDMECWGCVRCGTWNGCPPGQRRYAGSEGGARRPTPDTQDGSEAKGRGETRSPSPNPENASATGNKAGKEQEIQSSSVKEDDTLEKEVKPEKDSSDEGTPEASQPKTKRGRARK</sequence>
<feature type="region of interest" description="Disordered" evidence="2">
    <location>
        <begin position="151"/>
        <end position="244"/>
    </location>
</feature>
<comment type="domain">
    <text evidence="1">The C4-type zinc finger motif is necessary both for its ER three-way tubular junction localization and formation.</text>
</comment>
<dbReference type="PANTHER" id="PTHR22166">
    <property type="entry name" value="ENDOPLASMIC RETICULUM JUNCTION FORMATION PROTEIN LUNAPARK"/>
    <property type="match status" value="1"/>
</dbReference>
<proteinExistence type="inferred from homology"/>
<feature type="non-terminal residue" evidence="4">
    <location>
        <position position="1"/>
    </location>
</feature>
<keyword evidence="1" id="KW-0479">Metal-binding</keyword>
<name>A0A292PJF2_9PEZI</name>
<evidence type="ECO:0000256" key="2">
    <source>
        <dbReference type="SAM" id="MobiDB-lite"/>
    </source>
</evidence>
<feature type="compositionally biased region" description="Polar residues" evidence="2">
    <location>
        <begin position="343"/>
        <end position="356"/>
    </location>
</feature>
<keyword evidence="1" id="KW-0862">Zinc</keyword>
<comment type="function">
    <text evidence="1">Plays a role in determining ER morphology.</text>
</comment>
<evidence type="ECO:0000313" key="5">
    <source>
        <dbReference type="Proteomes" id="UP001412239"/>
    </source>
</evidence>
<feature type="region of interest" description="Disordered" evidence="2">
    <location>
        <begin position="316"/>
        <end position="406"/>
    </location>
</feature>
<keyword evidence="5" id="KW-1185">Reference proteome</keyword>
<keyword evidence="1" id="KW-1133">Transmembrane helix</keyword>
<feature type="compositionally biased region" description="Pro residues" evidence="2">
    <location>
        <begin position="223"/>
        <end position="234"/>
    </location>
</feature>
<accession>A0A292PJF2</accession>
<dbReference type="GO" id="GO:0008270">
    <property type="term" value="F:zinc ion binding"/>
    <property type="evidence" value="ECO:0007669"/>
    <property type="project" value="UniProtKB-KW"/>
</dbReference>
<comment type="caution">
    <text evidence="1">Lacks conserved residue(s) required for the propagation of feature annotation.</text>
</comment>
<keyword evidence="1" id="KW-0256">Endoplasmic reticulum</keyword>
<dbReference type="GO" id="GO:0071788">
    <property type="term" value="P:endoplasmic reticulum tubular network maintenance"/>
    <property type="evidence" value="ECO:0007669"/>
    <property type="project" value="UniProtKB-UniRule"/>
</dbReference>
<feature type="compositionally biased region" description="Low complexity" evidence="2">
    <location>
        <begin position="172"/>
        <end position="201"/>
    </location>
</feature>
<comment type="subcellular location">
    <subcellularLocation>
        <location evidence="1">Endoplasmic reticulum membrane</location>
        <topology evidence="1">Multi-pass membrane protein</topology>
    </subcellularLocation>
</comment>
<dbReference type="Pfam" id="PF10058">
    <property type="entry name" value="Zn_ribbon_10"/>
    <property type="match status" value="1"/>
</dbReference>
<organism evidence="4 5">
    <name type="scientific">Tuber aestivum</name>
    <name type="common">summer truffle</name>
    <dbReference type="NCBI Taxonomy" id="59557"/>
    <lineage>
        <taxon>Eukaryota</taxon>
        <taxon>Fungi</taxon>
        <taxon>Dikarya</taxon>
        <taxon>Ascomycota</taxon>
        <taxon>Pezizomycotina</taxon>
        <taxon>Pezizomycetes</taxon>
        <taxon>Pezizales</taxon>
        <taxon>Tuberaceae</taxon>
        <taxon>Tuber</taxon>
    </lineage>
</organism>
<dbReference type="AlphaFoldDB" id="A0A292PJF2"/>
<dbReference type="GO" id="GO:1903373">
    <property type="term" value="P:positive regulation of endoplasmic reticulum tubular network organization"/>
    <property type="evidence" value="ECO:0007669"/>
    <property type="project" value="UniProtKB-UniRule"/>
</dbReference>
<reference evidence="4" key="1">
    <citation type="submission" date="2015-10" db="EMBL/GenBank/DDBJ databases">
        <authorList>
            <person name="Regsiter A."/>
            <person name="william w."/>
        </authorList>
    </citation>
    <scope>NUCLEOTIDE SEQUENCE</scope>
    <source>
        <strain evidence="4">Montdore</strain>
    </source>
</reference>
<evidence type="ECO:0000259" key="3">
    <source>
        <dbReference type="Pfam" id="PF10058"/>
    </source>
</evidence>
<keyword evidence="1" id="KW-0812">Transmembrane</keyword>
<feature type="transmembrane region" description="Helical" evidence="1">
    <location>
        <begin position="62"/>
        <end position="83"/>
    </location>
</feature>
<keyword evidence="1" id="KW-0472">Membrane</keyword>
<protein>
    <recommendedName>
        <fullName evidence="1">Endoplasmic reticulum junction formation protein lunapark</fullName>
    </recommendedName>
</protein>
<feature type="compositionally biased region" description="Basic and acidic residues" evidence="2">
    <location>
        <begin position="162"/>
        <end position="171"/>
    </location>
</feature>
<dbReference type="EMBL" id="LN891178">
    <property type="protein sequence ID" value="CUS07782.1"/>
    <property type="molecule type" value="Genomic_DNA"/>
</dbReference>
<dbReference type="GO" id="GO:0098826">
    <property type="term" value="C:endoplasmic reticulum tubular network membrane"/>
    <property type="evidence" value="ECO:0007669"/>
    <property type="project" value="UniProtKB-UniRule"/>
</dbReference>
<dbReference type="InterPro" id="IPR040115">
    <property type="entry name" value="Lnp"/>
</dbReference>